<reference evidence="1" key="1">
    <citation type="submission" date="2019-08" db="EMBL/GenBank/DDBJ databases">
        <title>Carotenoids and Carotenoid Binding Proteins in the Halophilic Cyanobacterium Euhalothece sp. ZM00.</title>
        <authorList>
            <person name="Cho S.M."/>
            <person name="Song J.Y."/>
            <person name="Park Y.-I."/>
        </authorList>
    </citation>
    <scope>NUCLEOTIDE SEQUENCE [LARGE SCALE GENOMIC DNA]</scope>
    <source>
        <strain evidence="1">Z-M001</strain>
    </source>
</reference>
<dbReference type="OrthoDB" id="1524661at2"/>
<protein>
    <submittedName>
        <fullName evidence="1">2'-5' RNA ligase family protein</fullName>
    </submittedName>
</protein>
<dbReference type="PANTHER" id="PTHR40037">
    <property type="entry name" value="PHOSPHOESTERASE YJCG-RELATED"/>
    <property type="match status" value="1"/>
</dbReference>
<keyword evidence="1" id="KW-0436">Ligase</keyword>
<name>A0A5B8NTC6_9CHRO</name>
<evidence type="ECO:0000313" key="1">
    <source>
        <dbReference type="EMBL" id="QDZ41290.1"/>
    </source>
</evidence>
<sequence length="185" mass="21247">MSNKQLCFIALLPPPIVQAEANAIKDHFATAYESSHAKNSPPHITLQPPFKWNKNELSHLKTTLRDFSHCQPAIPVTLSGFGAFPPRVIYIHVEKTPELLKIQSSLLVYLEQQLGLVDSIAQSRPFVPHMTVAFRDLSKANFHQAWQFYKQQPFEYQFTVNELTLLLHNGKFWEIEETFSFSPNI</sequence>
<dbReference type="SUPFAM" id="SSF55144">
    <property type="entry name" value="LigT-like"/>
    <property type="match status" value="1"/>
</dbReference>
<dbReference type="InterPro" id="IPR050580">
    <property type="entry name" value="2H_phosphoesterase_YjcG-like"/>
</dbReference>
<dbReference type="EMBL" id="CP042326">
    <property type="protein sequence ID" value="QDZ41290.1"/>
    <property type="molecule type" value="Genomic_DNA"/>
</dbReference>
<dbReference type="PANTHER" id="PTHR40037:SF1">
    <property type="entry name" value="PHOSPHOESTERASE SAOUHSC_00951-RELATED"/>
    <property type="match status" value="1"/>
</dbReference>
<accession>A0A5B8NTC6</accession>
<dbReference type="Pfam" id="PF13563">
    <property type="entry name" value="2_5_RNA_ligase2"/>
    <property type="match status" value="1"/>
</dbReference>
<dbReference type="Gene3D" id="3.90.1140.10">
    <property type="entry name" value="Cyclic phosphodiesterase"/>
    <property type="match status" value="1"/>
</dbReference>
<dbReference type="Proteomes" id="UP000318453">
    <property type="component" value="Chromosome"/>
</dbReference>
<dbReference type="GO" id="GO:0016874">
    <property type="term" value="F:ligase activity"/>
    <property type="evidence" value="ECO:0007669"/>
    <property type="project" value="UniProtKB-KW"/>
</dbReference>
<organism evidence="1 2">
    <name type="scientific">Euhalothece natronophila Z-M001</name>
    <dbReference type="NCBI Taxonomy" id="522448"/>
    <lineage>
        <taxon>Bacteria</taxon>
        <taxon>Bacillati</taxon>
        <taxon>Cyanobacteriota</taxon>
        <taxon>Cyanophyceae</taxon>
        <taxon>Oscillatoriophycideae</taxon>
        <taxon>Chroococcales</taxon>
        <taxon>Halothecacae</taxon>
        <taxon>Halothece cluster</taxon>
        <taxon>Euhalothece</taxon>
    </lineage>
</organism>
<gene>
    <name evidence="1" type="ORF">FRE64_15900</name>
</gene>
<dbReference type="AlphaFoldDB" id="A0A5B8NTC6"/>
<dbReference type="RefSeq" id="WP_146297124.1">
    <property type="nucleotide sequence ID" value="NZ_CP042326.1"/>
</dbReference>
<dbReference type="InterPro" id="IPR009097">
    <property type="entry name" value="Cyclic_Pdiesterase"/>
</dbReference>
<proteinExistence type="predicted"/>
<dbReference type="KEGG" id="enn:FRE64_15900"/>
<keyword evidence="2" id="KW-1185">Reference proteome</keyword>
<evidence type="ECO:0000313" key="2">
    <source>
        <dbReference type="Proteomes" id="UP000318453"/>
    </source>
</evidence>